<dbReference type="EMBL" id="JACSQS010000001">
    <property type="protein sequence ID" value="MBD7952708.1"/>
    <property type="molecule type" value="Genomic_DNA"/>
</dbReference>
<name>A0A8X8FJ48_9GAMM</name>
<evidence type="ECO:0000313" key="2">
    <source>
        <dbReference type="Proteomes" id="UP000636938"/>
    </source>
</evidence>
<gene>
    <name evidence="1" type="ORF">H9654_00690</name>
</gene>
<proteinExistence type="predicted"/>
<dbReference type="InterPro" id="IPR054438">
    <property type="entry name" value="Struct_cement_gp24/gp6"/>
</dbReference>
<protein>
    <submittedName>
        <fullName evidence="1">DUF2190 family protein</fullName>
    </submittedName>
</protein>
<keyword evidence="2" id="KW-1185">Reference proteome</keyword>
<sequence length="155" mass="15444">MALQNTYLDTQPAAIAGAPATMLPATEISRTIEGAAVAFGKAVEQGATDKSAKPFAGGNFVGIALLDRSASGLSVTAGQVTGRAIDAFGVGESARIRTKGDVWVVAAVAVDAGDGVYLTDAGAFTNAEADNTAISGARWDTSTTAAGQLAVVRLG</sequence>
<reference evidence="1 2" key="1">
    <citation type="submission" date="2020-08" db="EMBL/GenBank/DDBJ databases">
        <title>A Genomic Blueprint of the Chicken Gut Microbiome.</title>
        <authorList>
            <person name="Gilroy R."/>
            <person name="Ravi A."/>
            <person name="Getino M."/>
            <person name="Pursley I."/>
            <person name="Horton D.L."/>
            <person name="Alikhan N.-F."/>
            <person name="Baker D."/>
            <person name="Gharbi K."/>
            <person name="Hall N."/>
            <person name="Watson M."/>
            <person name="Adriaenssens E.M."/>
            <person name="Foster-Nyarko E."/>
            <person name="Jarju S."/>
            <person name="Secka A."/>
            <person name="Antonio M."/>
            <person name="Oren A."/>
            <person name="Chaudhuri R."/>
            <person name="La Ragione R.M."/>
            <person name="Hildebrand F."/>
            <person name="Pallen M.J."/>
        </authorList>
    </citation>
    <scope>NUCLEOTIDE SEQUENCE [LARGE SCALE GENOMIC DNA]</scope>
    <source>
        <strain evidence="1 2">Sa5BUN4</strain>
    </source>
</reference>
<evidence type="ECO:0000313" key="1">
    <source>
        <dbReference type="EMBL" id="MBD7952708.1"/>
    </source>
</evidence>
<comment type="caution">
    <text evidence="1">The sequence shown here is derived from an EMBL/GenBank/DDBJ whole genome shotgun (WGS) entry which is preliminary data.</text>
</comment>
<accession>A0A8X8FJ48</accession>
<dbReference type="Proteomes" id="UP000636938">
    <property type="component" value="Unassembled WGS sequence"/>
</dbReference>
<dbReference type="RefSeq" id="WP_191768215.1">
    <property type="nucleotide sequence ID" value="NZ_JACSQS010000001.1"/>
</dbReference>
<dbReference type="Pfam" id="PF22758">
    <property type="entry name" value="Phage_cement"/>
    <property type="match status" value="1"/>
</dbReference>
<dbReference type="AlphaFoldDB" id="A0A8X8FJ48"/>
<organism evidence="1 2">
    <name type="scientific">Stenotrophomonas lacuserhaii</name>
    <dbReference type="NCBI Taxonomy" id="2760084"/>
    <lineage>
        <taxon>Bacteria</taxon>
        <taxon>Pseudomonadati</taxon>
        <taxon>Pseudomonadota</taxon>
        <taxon>Gammaproteobacteria</taxon>
        <taxon>Lysobacterales</taxon>
        <taxon>Lysobacteraceae</taxon>
        <taxon>Stenotrophomonas</taxon>
    </lineage>
</organism>